<dbReference type="Proteomes" id="UP001216907">
    <property type="component" value="Unassembled WGS sequence"/>
</dbReference>
<accession>A0ABT6F6H0</accession>
<comment type="caution">
    <text evidence="1">The sequence shown here is derived from an EMBL/GenBank/DDBJ whole genome shotgun (WGS) entry which is preliminary data.</text>
</comment>
<name>A0ABT6F6H0_9BACT</name>
<proteinExistence type="predicted"/>
<sequence length="64" mass="6720">MSDENCKKPAAQTGFEWAGAVARVRRGGKSARAGRRAALLGALTAAYANSSRNGRAADRTANER</sequence>
<evidence type="ECO:0000313" key="1">
    <source>
        <dbReference type="EMBL" id="MDG3003122.1"/>
    </source>
</evidence>
<protein>
    <submittedName>
        <fullName evidence="1">Uncharacterized protein</fullName>
    </submittedName>
</protein>
<dbReference type="EMBL" id="JARRAG010000001">
    <property type="protein sequence ID" value="MDG3003122.1"/>
    <property type="molecule type" value="Genomic_DNA"/>
</dbReference>
<gene>
    <name evidence="1" type="ORF">PZE19_05030</name>
</gene>
<organism evidence="1 2">
    <name type="scientific">Paludisphaera mucosa</name>
    <dbReference type="NCBI Taxonomy" id="3030827"/>
    <lineage>
        <taxon>Bacteria</taxon>
        <taxon>Pseudomonadati</taxon>
        <taxon>Planctomycetota</taxon>
        <taxon>Planctomycetia</taxon>
        <taxon>Isosphaerales</taxon>
        <taxon>Isosphaeraceae</taxon>
        <taxon>Paludisphaera</taxon>
    </lineage>
</organism>
<evidence type="ECO:0000313" key="2">
    <source>
        <dbReference type="Proteomes" id="UP001216907"/>
    </source>
</evidence>
<keyword evidence="2" id="KW-1185">Reference proteome</keyword>
<dbReference type="RefSeq" id="WP_277859478.1">
    <property type="nucleotide sequence ID" value="NZ_JARRAG010000001.1"/>
</dbReference>
<reference evidence="1 2" key="1">
    <citation type="submission" date="2023-03" db="EMBL/GenBank/DDBJ databases">
        <title>Paludisphaera mucosa sp. nov. a novel planctomycete from northern fen.</title>
        <authorList>
            <person name="Ivanova A."/>
        </authorList>
    </citation>
    <scope>NUCLEOTIDE SEQUENCE [LARGE SCALE GENOMIC DNA]</scope>
    <source>
        <strain evidence="1 2">Pla2</strain>
    </source>
</reference>